<dbReference type="RefSeq" id="WP_256605403.1">
    <property type="nucleotide sequence ID" value="NZ_JANIBL010000003.1"/>
</dbReference>
<evidence type="ECO:0000256" key="2">
    <source>
        <dbReference type="SAM" id="Phobius"/>
    </source>
</evidence>
<sequence length="241" mass="26454">MKQQWLGYAFALVIGFTGGYWVKSDVPVEVDVAQAAVKPSDIEPEKQNTAPESIQTPSQHIEKEPSEEDKRKAVIALIRSYTLQQVIDLTKPEMEDIQGGDISKGTAMLALWASTNLKWDELTDLPNTKHGLVMKDSAPQLGKRLCVKGQVIEIERDRTIDEPLYSGGMFDDAARIYRFLAVASTGEIVANTHVGFCGIVTGQQHYPNSAGGMAHAVQLVGMFDLPENKPGDASKQSKIKR</sequence>
<name>A0ABT1TMY0_9GAMM</name>
<protein>
    <submittedName>
        <fullName evidence="3">Uncharacterized protein</fullName>
    </submittedName>
</protein>
<accession>A0ABT1TMY0</accession>
<organism evidence="3 4">
    <name type="scientific">Methylomonas rosea</name>
    <dbReference type="NCBI Taxonomy" id="2952227"/>
    <lineage>
        <taxon>Bacteria</taxon>
        <taxon>Pseudomonadati</taxon>
        <taxon>Pseudomonadota</taxon>
        <taxon>Gammaproteobacteria</taxon>
        <taxon>Methylococcales</taxon>
        <taxon>Methylococcaceae</taxon>
        <taxon>Methylomonas</taxon>
    </lineage>
</organism>
<feature type="transmembrane region" description="Helical" evidence="2">
    <location>
        <begin position="5"/>
        <end position="22"/>
    </location>
</feature>
<comment type="caution">
    <text evidence="3">The sequence shown here is derived from an EMBL/GenBank/DDBJ whole genome shotgun (WGS) entry which is preliminary data.</text>
</comment>
<proteinExistence type="predicted"/>
<reference evidence="3 4" key="1">
    <citation type="submission" date="2022-07" db="EMBL/GenBank/DDBJ databases">
        <title>Methylomonas rivi sp. nov., Methylomonas rosea sp. nov., Methylomonas aureus sp. nov. and Methylomonas subterranea sp. nov., four novel methanotrophs isolated from a freshwater creek and the deep terrestrial subsurface.</title>
        <authorList>
            <person name="Abin C."/>
            <person name="Sankaranarayanan K."/>
            <person name="Garner C."/>
            <person name="Sindelar R."/>
            <person name="Kotary K."/>
            <person name="Garner R."/>
            <person name="Barclay S."/>
            <person name="Lawson P."/>
            <person name="Krumholz L."/>
        </authorList>
    </citation>
    <scope>NUCLEOTIDE SEQUENCE [LARGE SCALE GENOMIC DNA]</scope>
    <source>
        <strain evidence="3 4">WSC-7</strain>
    </source>
</reference>
<feature type="compositionally biased region" description="Polar residues" evidence="1">
    <location>
        <begin position="47"/>
        <end position="59"/>
    </location>
</feature>
<keyword evidence="4" id="KW-1185">Reference proteome</keyword>
<dbReference type="Proteomes" id="UP001524570">
    <property type="component" value="Unassembled WGS sequence"/>
</dbReference>
<evidence type="ECO:0000256" key="1">
    <source>
        <dbReference type="SAM" id="MobiDB-lite"/>
    </source>
</evidence>
<evidence type="ECO:0000313" key="4">
    <source>
        <dbReference type="Proteomes" id="UP001524570"/>
    </source>
</evidence>
<feature type="region of interest" description="Disordered" evidence="1">
    <location>
        <begin position="39"/>
        <end position="68"/>
    </location>
</feature>
<keyword evidence="2" id="KW-0812">Transmembrane</keyword>
<gene>
    <name evidence="3" type="ORF">NP589_01735</name>
</gene>
<evidence type="ECO:0000313" key="3">
    <source>
        <dbReference type="EMBL" id="MCQ8116126.1"/>
    </source>
</evidence>
<dbReference type="EMBL" id="JANIBL010000003">
    <property type="protein sequence ID" value="MCQ8116126.1"/>
    <property type="molecule type" value="Genomic_DNA"/>
</dbReference>
<keyword evidence="2" id="KW-0472">Membrane</keyword>
<keyword evidence="2" id="KW-1133">Transmembrane helix</keyword>